<feature type="domain" description="Beta-lactamase-related" evidence="1">
    <location>
        <begin position="30"/>
        <end position="395"/>
    </location>
</feature>
<dbReference type="PANTHER" id="PTHR43283:SF3">
    <property type="entry name" value="BETA-LACTAMASE FAMILY PROTEIN (AFU_ORTHOLOGUE AFUA_5G07500)"/>
    <property type="match status" value="1"/>
</dbReference>
<evidence type="ECO:0000259" key="1">
    <source>
        <dbReference type="Pfam" id="PF00144"/>
    </source>
</evidence>
<dbReference type="SUPFAM" id="SSF56601">
    <property type="entry name" value="beta-lactamase/transpeptidase-like"/>
    <property type="match status" value="1"/>
</dbReference>
<dbReference type="InterPro" id="IPR001466">
    <property type="entry name" value="Beta-lactam-related"/>
</dbReference>
<dbReference type="EMBL" id="BSPG01000022">
    <property type="protein sequence ID" value="GLS45415.1"/>
    <property type="molecule type" value="Genomic_DNA"/>
</dbReference>
<dbReference type="GO" id="GO:0016787">
    <property type="term" value="F:hydrolase activity"/>
    <property type="evidence" value="ECO:0007669"/>
    <property type="project" value="UniProtKB-KW"/>
</dbReference>
<dbReference type="PANTHER" id="PTHR43283">
    <property type="entry name" value="BETA-LACTAMASE-RELATED"/>
    <property type="match status" value="1"/>
</dbReference>
<keyword evidence="3" id="KW-1185">Reference proteome</keyword>
<dbReference type="Gene3D" id="3.40.710.10">
    <property type="entry name" value="DD-peptidase/beta-lactamase superfamily"/>
    <property type="match status" value="1"/>
</dbReference>
<reference evidence="3" key="1">
    <citation type="journal article" date="2019" name="Int. J. Syst. Evol. Microbiol.">
        <title>The Global Catalogue of Microorganisms (GCM) 10K type strain sequencing project: providing services to taxonomists for standard genome sequencing and annotation.</title>
        <authorList>
            <consortium name="The Broad Institute Genomics Platform"/>
            <consortium name="The Broad Institute Genome Sequencing Center for Infectious Disease"/>
            <person name="Wu L."/>
            <person name="Ma J."/>
        </authorList>
    </citation>
    <scope>NUCLEOTIDE SEQUENCE [LARGE SCALE GENOMIC DNA]</scope>
    <source>
        <strain evidence="3">NBRC 107710</strain>
    </source>
</reference>
<evidence type="ECO:0000313" key="3">
    <source>
        <dbReference type="Proteomes" id="UP001156881"/>
    </source>
</evidence>
<keyword evidence="2" id="KW-0378">Hydrolase</keyword>
<comment type="caution">
    <text evidence="2">The sequence shown here is derived from an EMBL/GenBank/DDBJ whole genome shotgun (WGS) entry which is preliminary data.</text>
</comment>
<dbReference type="Proteomes" id="UP001156881">
    <property type="component" value="Unassembled WGS sequence"/>
</dbReference>
<evidence type="ECO:0000313" key="2">
    <source>
        <dbReference type="EMBL" id="GLS45415.1"/>
    </source>
</evidence>
<sequence length="415" mass="45813">MFKASLGTTHPMTDTDPRELGLCPERLERIDAWMRRYVDEGRLAGLSVSLLRRGQTAFFRAHGKADIARDRPFAAATIARIYSMTKPLTSVAVMMLYEEGRFQLDDPLSRYLPEFAEMRVAVGGNRVKLDTVPAQRPITIRDLLTHTSGLTYGFMEATLVDALYRVAGIDFQISDHSLADLVGRVARQPLLAQPGAEWNYSVSTDVLGHLVAVLSGLDFSEFLRERVLKPLGMNDTDFFVPEDKRERFAANYVFDRTGRLKIYDDAEGSRFLSPPPVASGGGGLVGTAADYLRFCRFILNKGELDGVRLLGRKTVELMTTNHLNGDMATMGQPRFSESSYTGIGFGLGFSVMLDTARAQIVGTPGEVAWGGLASTSFWIDPDEDLAVVLFAQLIPSSALPIRRELRVLTYAALVD</sequence>
<dbReference type="InterPro" id="IPR012338">
    <property type="entry name" value="Beta-lactam/transpept-like"/>
</dbReference>
<accession>A0ABQ6DA06</accession>
<protein>
    <submittedName>
        <fullName evidence="2">Serine hydrolase</fullName>
    </submittedName>
</protein>
<organism evidence="2 3">
    <name type="scientific">Methylobacterium brachythecii</name>
    <dbReference type="NCBI Taxonomy" id="1176177"/>
    <lineage>
        <taxon>Bacteria</taxon>
        <taxon>Pseudomonadati</taxon>
        <taxon>Pseudomonadota</taxon>
        <taxon>Alphaproteobacteria</taxon>
        <taxon>Hyphomicrobiales</taxon>
        <taxon>Methylobacteriaceae</taxon>
        <taxon>Methylobacterium</taxon>
    </lineage>
</organism>
<name>A0ABQ6DA06_9HYPH</name>
<gene>
    <name evidence="2" type="ORF">GCM10007884_34050</name>
</gene>
<proteinExistence type="predicted"/>
<dbReference type="InterPro" id="IPR050789">
    <property type="entry name" value="Diverse_Enzym_Activities"/>
</dbReference>
<dbReference type="Pfam" id="PF00144">
    <property type="entry name" value="Beta-lactamase"/>
    <property type="match status" value="1"/>
</dbReference>